<dbReference type="EMBL" id="JANBVB010000498">
    <property type="protein sequence ID" value="KAJ2893781.1"/>
    <property type="molecule type" value="Genomic_DNA"/>
</dbReference>
<evidence type="ECO:0000313" key="2">
    <source>
        <dbReference type="Proteomes" id="UP001139981"/>
    </source>
</evidence>
<accession>A0ACC1M382</accession>
<name>A0ACC1M382_9FUNG</name>
<evidence type="ECO:0000313" key="1">
    <source>
        <dbReference type="EMBL" id="KAJ2893781.1"/>
    </source>
</evidence>
<protein>
    <submittedName>
        <fullName evidence="1">Uncharacterized protein</fullName>
    </submittedName>
</protein>
<dbReference type="Proteomes" id="UP001139981">
    <property type="component" value="Unassembled WGS sequence"/>
</dbReference>
<gene>
    <name evidence="1" type="ORF">IWW38_002767</name>
</gene>
<proteinExistence type="predicted"/>
<organism evidence="1 2">
    <name type="scientific">Coemansia aciculifera</name>
    <dbReference type="NCBI Taxonomy" id="417176"/>
    <lineage>
        <taxon>Eukaryota</taxon>
        <taxon>Fungi</taxon>
        <taxon>Fungi incertae sedis</taxon>
        <taxon>Zoopagomycota</taxon>
        <taxon>Kickxellomycotina</taxon>
        <taxon>Kickxellomycetes</taxon>
        <taxon>Kickxellales</taxon>
        <taxon>Kickxellaceae</taxon>
        <taxon>Coemansia</taxon>
    </lineage>
</organism>
<reference evidence="1" key="1">
    <citation type="submission" date="2022-07" db="EMBL/GenBank/DDBJ databases">
        <title>Phylogenomic reconstructions and comparative analyses of Kickxellomycotina fungi.</title>
        <authorList>
            <person name="Reynolds N.K."/>
            <person name="Stajich J.E."/>
            <person name="Barry K."/>
            <person name="Grigoriev I.V."/>
            <person name="Crous P."/>
            <person name="Smith M.E."/>
        </authorList>
    </citation>
    <scope>NUCLEOTIDE SEQUENCE</scope>
    <source>
        <strain evidence="1">CBS 190363</strain>
    </source>
</reference>
<comment type="caution">
    <text evidence="1">The sequence shown here is derived from an EMBL/GenBank/DDBJ whole genome shotgun (WGS) entry which is preliminary data.</text>
</comment>
<keyword evidence="2" id="KW-1185">Reference proteome</keyword>
<sequence length="144" mass="16985">MWLPLRSIRHQITLLMLCSGYASWDIGVHFVDNKRIQELNRAYRNKDKPTDILSFPFHQVANPEVDLPKTNIEDDMNLGDMFLSVPYILDACKQTNESVSRRLPVLLTHGICHLMGYDHESDSDFEKMSRREDEILEQFYKLKW</sequence>